<dbReference type="OrthoDB" id="412781at2759"/>
<keyword evidence="4" id="KW-0539">Nucleus</keyword>
<comment type="subcellular location">
    <subcellularLocation>
        <location evidence="1">Nucleus</location>
        <location evidence="1">Nucleolus</location>
    </subcellularLocation>
</comment>
<protein>
    <submittedName>
        <fullName evidence="7">rRNA biogenesis protein rrp5</fullName>
    </submittedName>
</protein>
<evidence type="ECO:0000256" key="4">
    <source>
        <dbReference type="ARBA" id="ARBA00023242"/>
    </source>
</evidence>
<keyword evidence="8" id="KW-1185">Reference proteome</keyword>
<feature type="non-terminal residue" evidence="7">
    <location>
        <position position="597"/>
    </location>
</feature>
<evidence type="ECO:0000313" key="8">
    <source>
        <dbReference type="Proteomes" id="UP001140094"/>
    </source>
</evidence>
<comment type="caution">
    <text evidence="7">The sequence shown here is derived from an EMBL/GenBank/DDBJ whole genome shotgun (WGS) entry which is preliminary data.</text>
</comment>
<dbReference type="InterPro" id="IPR003029">
    <property type="entry name" value="S1_domain"/>
</dbReference>
<dbReference type="Pfam" id="PF23459">
    <property type="entry name" value="S1_RRP5"/>
    <property type="match status" value="1"/>
</dbReference>
<dbReference type="SMART" id="SM00316">
    <property type="entry name" value="S1"/>
    <property type="match status" value="4"/>
</dbReference>
<dbReference type="GO" id="GO:0032040">
    <property type="term" value="C:small-subunit processome"/>
    <property type="evidence" value="ECO:0007669"/>
    <property type="project" value="TreeGrafter"/>
</dbReference>
<dbReference type="GO" id="GO:0006364">
    <property type="term" value="P:rRNA processing"/>
    <property type="evidence" value="ECO:0007669"/>
    <property type="project" value="UniProtKB-KW"/>
</dbReference>
<sequence length="597" mass="63194">MAKSYNDRTKPFMRFKIGQSLRCTPVRVASNRRTLVLLQSPSGSPSSRDADSVEQRAVKEPVDPAINFFEDYQPGLITQARVRSIKGMQANLDLATNVKGRLHITELVDEAPEPSAKNSGDIFALTGVQPGATIRVRVLGWHDANVYKFLPITHRASPMKTVIETTIRPSQLAAKAEEMGTSLLSWKTAKPGQVLRGFVKGVKDLANRGNSVVLIALGVSLVGHLHVLDATSDYSVAAHPTRHFTPGAPVEVQVSGVDKKNRIVFVIPHGGAIAGIAAPIASQEELLPGTRVVASVAAITQHVMFADIRVAGPPLAAGNSAFRAQRVNCKISAFDSADTLSAEPFSSYSKGQLLEAVIVDGGNGSDPKSGKVQLSVRPSALRNDIPASDIADPPIASAADVSVGQVVRGFINSITEVGCFVSLGRTLVARALISELSDEYVRDVKSVFAAGMFVTGIVTSVDVATNRVGLSLRPSKVGASSGPDGQKKRRLDQIGVGESLRGTVTRIEDYGVFVRPDDAFTTGLCYVREIADSEGPIDPKALYEIGDRVLAKVLKVDVASDRLALGLKSSYFAAGQSSASDSDNGSDSDNDNGSASD</sequence>
<keyword evidence="3" id="KW-0677">Repeat</keyword>
<gene>
    <name evidence="7" type="primary">RRP5_1</name>
    <name evidence="7" type="ORF">H4R20_005993</name>
</gene>
<dbReference type="Pfam" id="PF00575">
    <property type="entry name" value="S1"/>
    <property type="match status" value="1"/>
</dbReference>
<evidence type="ECO:0000256" key="1">
    <source>
        <dbReference type="ARBA" id="ARBA00004604"/>
    </source>
</evidence>
<dbReference type="FunFam" id="2.40.50.140:FF:000155">
    <property type="entry name" value="rRNA biogenesis protein RRP5"/>
    <property type="match status" value="1"/>
</dbReference>
<dbReference type="PROSITE" id="PS50126">
    <property type="entry name" value="S1"/>
    <property type="match status" value="4"/>
</dbReference>
<evidence type="ECO:0000256" key="3">
    <source>
        <dbReference type="ARBA" id="ARBA00022737"/>
    </source>
</evidence>
<feature type="domain" description="S1 motif" evidence="6">
    <location>
        <begin position="497"/>
        <end position="568"/>
    </location>
</feature>
<name>A0A9W8LRK9_9FUNG</name>
<feature type="domain" description="S1 motif" evidence="6">
    <location>
        <begin position="404"/>
        <end position="473"/>
    </location>
</feature>
<feature type="domain" description="S1 motif" evidence="6">
    <location>
        <begin position="192"/>
        <end position="268"/>
    </location>
</feature>
<reference evidence="7" key="1">
    <citation type="submission" date="2022-07" db="EMBL/GenBank/DDBJ databases">
        <title>Phylogenomic reconstructions and comparative analyses of Kickxellomycotina fungi.</title>
        <authorList>
            <person name="Reynolds N.K."/>
            <person name="Stajich J.E."/>
            <person name="Barry K."/>
            <person name="Grigoriev I.V."/>
            <person name="Crous P."/>
            <person name="Smith M.E."/>
        </authorList>
    </citation>
    <scope>NUCLEOTIDE SEQUENCE</scope>
    <source>
        <strain evidence="7">NRRL 1565</strain>
    </source>
</reference>
<dbReference type="PANTHER" id="PTHR23270">
    <property type="entry name" value="PROGRAMMED CELL DEATH PROTEIN 11 PRE-RRNA PROCESSING PROTEIN RRP5"/>
    <property type="match status" value="1"/>
</dbReference>
<dbReference type="Gene3D" id="2.40.50.140">
    <property type="entry name" value="Nucleic acid-binding proteins"/>
    <property type="match status" value="4"/>
</dbReference>
<evidence type="ECO:0000259" key="6">
    <source>
        <dbReference type="PROSITE" id="PS50126"/>
    </source>
</evidence>
<dbReference type="AlphaFoldDB" id="A0A9W8LRK9"/>
<evidence type="ECO:0000256" key="2">
    <source>
        <dbReference type="ARBA" id="ARBA00022552"/>
    </source>
</evidence>
<dbReference type="GO" id="GO:0003723">
    <property type="term" value="F:RNA binding"/>
    <property type="evidence" value="ECO:0007669"/>
    <property type="project" value="TreeGrafter"/>
</dbReference>
<evidence type="ECO:0000313" key="7">
    <source>
        <dbReference type="EMBL" id="KAJ2795101.1"/>
    </source>
</evidence>
<organism evidence="7 8">
    <name type="scientific">Coemansia guatemalensis</name>
    <dbReference type="NCBI Taxonomy" id="2761395"/>
    <lineage>
        <taxon>Eukaryota</taxon>
        <taxon>Fungi</taxon>
        <taxon>Fungi incertae sedis</taxon>
        <taxon>Zoopagomycota</taxon>
        <taxon>Kickxellomycotina</taxon>
        <taxon>Kickxellomycetes</taxon>
        <taxon>Kickxellales</taxon>
        <taxon>Kickxellaceae</taxon>
        <taxon>Coemansia</taxon>
    </lineage>
</organism>
<dbReference type="EMBL" id="JANBUO010002301">
    <property type="protein sequence ID" value="KAJ2795101.1"/>
    <property type="molecule type" value="Genomic_DNA"/>
</dbReference>
<accession>A0A9W8LRK9</accession>
<keyword evidence="2" id="KW-0698">rRNA processing</keyword>
<feature type="region of interest" description="Disordered" evidence="5">
    <location>
        <begin position="575"/>
        <end position="597"/>
    </location>
</feature>
<dbReference type="InterPro" id="IPR012340">
    <property type="entry name" value="NA-bd_OB-fold"/>
</dbReference>
<feature type="domain" description="S1 motif" evidence="6">
    <location>
        <begin position="75"/>
        <end position="155"/>
    </location>
</feature>
<dbReference type="PANTHER" id="PTHR23270:SF10">
    <property type="entry name" value="PROTEIN RRP5 HOMOLOG"/>
    <property type="match status" value="1"/>
</dbReference>
<dbReference type="InterPro" id="IPR057302">
    <property type="entry name" value="Rrp5_S1"/>
</dbReference>
<dbReference type="Proteomes" id="UP001140094">
    <property type="component" value="Unassembled WGS sequence"/>
</dbReference>
<dbReference type="InterPro" id="IPR045209">
    <property type="entry name" value="Rrp5"/>
</dbReference>
<dbReference type="SUPFAM" id="SSF50249">
    <property type="entry name" value="Nucleic acid-binding proteins"/>
    <property type="match status" value="4"/>
</dbReference>
<evidence type="ECO:0000256" key="5">
    <source>
        <dbReference type="SAM" id="MobiDB-lite"/>
    </source>
</evidence>
<proteinExistence type="predicted"/>